<evidence type="ECO:0000259" key="8">
    <source>
        <dbReference type="Pfam" id="PF08125"/>
    </source>
</evidence>
<dbReference type="PRINTS" id="PR00084">
    <property type="entry name" value="MTLDHDRGNASE"/>
</dbReference>
<dbReference type="InterPro" id="IPR013328">
    <property type="entry name" value="6PGD_dom2"/>
</dbReference>
<evidence type="ECO:0000256" key="2">
    <source>
        <dbReference type="ARBA" id="ARBA00012939"/>
    </source>
</evidence>
<dbReference type="Pfam" id="PF08125">
    <property type="entry name" value="Mannitol_dh_C"/>
    <property type="match status" value="1"/>
</dbReference>
<evidence type="ECO:0000256" key="1">
    <source>
        <dbReference type="ARBA" id="ARBA00006541"/>
    </source>
</evidence>
<evidence type="ECO:0000256" key="6">
    <source>
        <dbReference type="ARBA" id="ARBA00048615"/>
    </source>
</evidence>
<dbReference type="PANTHER" id="PTHR43362:SF1">
    <property type="entry name" value="MANNITOL DEHYDROGENASE 2-RELATED"/>
    <property type="match status" value="1"/>
</dbReference>
<reference evidence="9 10" key="1">
    <citation type="submission" date="2021-01" db="EMBL/GenBank/DDBJ databases">
        <title>Whole genome shotgun sequence of Catellatospora coxensis NBRC 107359.</title>
        <authorList>
            <person name="Komaki H."/>
            <person name="Tamura T."/>
        </authorList>
    </citation>
    <scope>NUCLEOTIDE SEQUENCE [LARGE SCALE GENOMIC DNA]</scope>
    <source>
        <strain evidence="9 10">NBRC 107359</strain>
    </source>
</reference>
<organism evidence="9 10">
    <name type="scientific">Catellatospora coxensis</name>
    <dbReference type="NCBI Taxonomy" id="310354"/>
    <lineage>
        <taxon>Bacteria</taxon>
        <taxon>Bacillati</taxon>
        <taxon>Actinomycetota</taxon>
        <taxon>Actinomycetes</taxon>
        <taxon>Micromonosporales</taxon>
        <taxon>Micromonosporaceae</taxon>
        <taxon>Catellatospora</taxon>
    </lineage>
</organism>
<dbReference type="Pfam" id="PF01232">
    <property type="entry name" value="Mannitol_dh"/>
    <property type="match status" value="1"/>
</dbReference>
<gene>
    <name evidence="9" type="ORF">Cco03nite_49670</name>
</gene>
<dbReference type="PANTHER" id="PTHR43362">
    <property type="entry name" value="MANNITOL DEHYDROGENASE DSF1-RELATED"/>
    <property type="match status" value="1"/>
</dbReference>
<protein>
    <recommendedName>
        <fullName evidence="3">Mannitol-1-phosphate 5-dehydrogenase</fullName>
        <ecNumber evidence="2">1.1.1.17</ecNumber>
    </recommendedName>
</protein>
<comment type="caution">
    <text evidence="9">The sequence shown here is derived from an EMBL/GenBank/DDBJ whole genome shotgun (WGS) entry which is preliminary data.</text>
</comment>
<proteinExistence type="inferred from homology"/>
<dbReference type="SUPFAM" id="SSF48179">
    <property type="entry name" value="6-phosphogluconate dehydrogenase C-terminal domain-like"/>
    <property type="match status" value="1"/>
</dbReference>
<dbReference type="Gene3D" id="1.10.1040.10">
    <property type="entry name" value="N-(1-d-carboxylethyl)-l-norvaline Dehydrogenase, domain 2"/>
    <property type="match status" value="1"/>
</dbReference>
<name>A0A8J3P905_9ACTN</name>
<dbReference type="InterPro" id="IPR013118">
    <property type="entry name" value="Mannitol_DH_C"/>
</dbReference>
<keyword evidence="4" id="KW-0560">Oxidoreductase</keyword>
<dbReference type="PROSITE" id="PS00974">
    <property type="entry name" value="MANNITOL_DHGENASE"/>
    <property type="match status" value="1"/>
</dbReference>
<dbReference type="EC" id="1.1.1.17" evidence="2"/>
<sequence>MNAGIVHVGVGGFHRAHQAMVLDDLRVLGLAEGWGICGVGVLPGDRRMRDVLRAQDFGYTLVLKHPDGRQTARGIASIVDYLFAPDDPEAVIEKMASSEVRIVSLTITEGGYHVDRVTGEFDASDPRIAADLVPGAVPQTAFGLIAEALRRRRERGLIPFTVLSCDNIQGNGDVCQRMLTAFASRMDPELGTWIAGSVAFPNSMVDRITPATTDDDRAAVTARFGVDDAWPVVAEPFFQWVIEDHFPAGRPPFEAAGVQLVADVEPFELMKLRLLNASHQGLCYFGRLSGYHYVHEAAQDPLIARLLRRYMDEEATPTLHPVPGVDLDRYKDTLLERFANPHVRDTVARLCVDSSDRIPGWLLPVVRHQLATGGQVRLSAAIVASWARYAEGVDERGEPIEVVDGRRDTVMAYATRQRTDPLAFLRQSDLFGDLAEDTRFTAEYRWALESLMQRGAQATLADL</sequence>
<dbReference type="Gene3D" id="3.40.50.720">
    <property type="entry name" value="NAD(P)-binding Rossmann-like Domain"/>
    <property type="match status" value="1"/>
</dbReference>
<dbReference type="InterPro" id="IPR013131">
    <property type="entry name" value="Mannitol_DH_N"/>
</dbReference>
<evidence type="ECO:0000256" key="5">
    <source>
        <dbReference type="ARBA" id="ARBA00023027"/>
    </source>
</evidence>
<dbReference type="InterPro" id="IPR036291">
    <property type="entry name" value="NAD(P)-bd_dom_sf"/>
</dbReference>
<dbReference type="AlphaFoldDB" id="A0A8J3P905"/>
<dbReference type="InterPro" id="IPR050988">
    <property type="entry name" value="Mannitol_DH/Oxidoreductase"/>
</dbReference>
<dbReference type="InterPro" id="IPR023027">
    <property type="entry name" value="Mannitol_DH_CS"/>
</dbReference>
<keyword evidence="5" id="KW-0520">NAD</keyword>
<accession>A0A8J3P905</accession>
<keyword evidence="10" id="KW-1185">Reference proteome</keyword>
<evidence type="ECO:0000256" key="3">
    <source>
        <dbReference type="ARBA" id="ARBA00016219"/>
    </source>
</evidence>
<dbReference type="Proteomes" id="UP000630887">
    <property type="component" value="Unassembled WGS sequence"/>
</dbReference>
<dbReference type="RefSeq" id="WP_239167630.1">
    <property type="nucleotide sequence ID" value="NZ_BAAALC010000002.1"/>
</dbReference>
<dbReference type="GO" id="GO:0019594">
    <property type="term" value="P:mannitol metabolic process"/>
    <property type="evidence" value="ECO:0007669"/>
    <property type="project" value="InterPro"/>
</dbReference>
<comment type="catalytic activity">
    <reaction evidence="6">
        <text>D-mannitol 1-phosphate + NAD(+) = beta-D-fructose 6-phosphate + NADH + H(+)</text>
        <dbReference type="Rhea" id="RHEA:19661"/>
        <dbReference type="ChEBI" id="CHEBI:15378"/>
        <dbReference type="ChEBI" id="CHEBI:57540"/>
        <dbReference type="ChEBI" id="CHEBI:57634"/>
        <dbReference type="ChEBI" id="CHEBI:57945"/>
        <dbReference type="ChEBI" id="CHEBI:61381"/>
        <dbReference type="EC" id="1.1.1.17"/>
    </reaction>
</comment>
<evidence type="ECO:0000256" key="4">
    <source>
        <dbReference type="ARBA" id="ARBA00023002"/>
    </source>
</evidence>
<dbReference type="InterPro" id="IPR000669">
    <property type="entry name" value="Mannitol_DH"/>
</dbReference>
<dbReference type="EMBL" id="BONI01000045">
    <property type="protein sequence ID" value="GIG08267.1"/>
    <property type="molecule type" value="Genomic_DNA"/>
</dbReference>
<evidence type="ECO:0000259" key="7">
    <source>
        <dbReference type="Pfam" id="PF01232"/>
    </source>
</evidence>
<dbReference type="GO" id="GO:0008926">
    <property type="term" value="F:mannitol-1-phosphate 5-dehydrogenase activity"/>
    <property type="evidence" value="ECO:0007669"/>
    <property type="project" value="UniProtKB-EC"/>
</dbReference>
<feature type="domain" description="Mannitol dehydrogenase N-terminal" evidence="7">
    <location>
        <begin position="4"/>
        <end position="254"/>
    </location>
</feature>
<evidence type="ECO:0000313" key="9">
    <source>
        <dbReference type="EMBL" id="GIG08267.1"/>
    </source>
</evidence>
<evidence type="ECO:0000313" key="10">
    <source>
        <dbReference type="Proteomes" id="UP000630887"/>
    </source>
</evidence>
<feature type="domain" description="Mannitol dehydrogenase C-terminal" evidence="8">
    <location>
        <begin position="263"/>
        <end position="451"/>
    </location>
</feature>
<dbReference type="InterPro" id="IPR008927">
    <property type="entry name" value="6-PGluconate_DH-like_C_sf"/>
</dbReference>
<dbReference type="SUPFAM" id="SSF51735">
    <property type="entry name" value="NAD(P)-binding Rossmann-fold domains"/>
    <property type="match status" value="1"/>
</dbReference>
<comment type="similarity">
    <text evidence="1">Belongs to the mannitol dehydrogenase family.</text>
</comment>